<dbReference type="PROSITE" id="PS00237">
    <property type="entry name" value="G_PROTEIN_RECEP_F1_1"/>
    <property type="match status" value="1"/>
</dbReference>
<dbReference type="AlphaFoldDB" id="A0A8B9UYF0"/>
<keyword evidence="2" id="KW-1003">Cell membrane</keyword>
<feature type="transmembrane region" description="Helical" evidence="10">
    <location>
        <begin position="262"/>
        <end position="289"/>
    </location>
</feature>
<feature type="transmembrane region" description="Helical" evidence="10">
    <location>
        <begin position="171"/>
        <end position="192"/>
    </location>
</feature>
<keyword evidence="3 9" id="KW-0812">Transmembrane</keyword>
<evidence type="ECO:0000256" key="6">
    <source>
        <dbReference type="ARBA" id="ARBA00023136"/>
    </source>
</evidence>
<dbReference type="GO" id="GO:0005886">
    <property type="term" value="C:plasma membrane"/>
    <property type="evidence" value="ECO:0007669"/>
    <property type="project" value="UniProtKB-SubCell"/>
</dbReference>
<dbReference type="Proteomes" id="UP000694549">
    <property type="component" value="Unplaced"/>
</dbReference>
<evidence type="ECO:0000256" key="4">
    <source>
        <dbReference type="ARBA" id="ARBA00022989"/>
    </source>
</evidence>
<evidence type="ECO:0000256" key="9">
    <source>
        <dbReference type="RuleBase" id="RU000688"/>
    </source>
</evidence>
<dbReference type="InterPro" id="IPR000276">
    <property type="entry name" value="GPCR_Rhodpsn"/>
</dbReference>
<evidence type="ECO:0000313" key="12">
    <source>
        <dbReference type="Ensembl" id="ENSAZOP00000014551.1"/>
    </source>
</evidence>
<keyword evidence="6 10" id="KW-0472">Membrane</keyword>
<evidence type="ECO:0000256" key="3">
    <source>
        <dbReference type="ARBA" id="ARBA00022692"/>
    </source>
</evidence>
<dbReference type="PANTHER" id="PTHR24231:SF35">
    <property type="entry name" value="P2Y PURINOCEPTOR 4-LIKE"/>
    <property type="match status" value="1"/>
</dbReference>
<keyword evidence="7 9" id="KW-0675">Receptor</keyword>
<keyword evidence="4 10" id="KW-1133">Transmembrane helix</keyword>
<dbReference type="PROSITE" id="PS50262">
    <property type="entry name" value="G_PROTEIN_RECEP_F1_2"/>
    <property type="match status" value="1"/>
</dbReference>
<feature type="transmembrane region" description="Helical" evidence="10">
    <location>
        <begin position="126"/>
        <end position="150"/>
    </location>
</feature>
<dbReference type="Gene3D" id="1.20.1070.10">
    <property type="entry name" value="Rhodopsin 7-helix transmembrane proteins"/>
    <property type="match status" value="1"/>
</dbReference>
<evidence type="ECO:0000256" key="10">
    <source>
        <dbReference type="SAM" id="Phobius"/>
    </source>
</evidence>
<keyword evidence="13" id="KW-1185">Reference proteome</keyword>
<accession>A0A8B9UYF0</accession>
<keyword evidence="5 9" id="KW-0297">G-protein coupled receptor</keyword>
<feature type="transmembrane region" description="Helical" evidence="10">
    <location>
        <begin position="301"/>
        <end position="324"/>
    </location>
</feature>
<protein>
    <recommendedName>
        <fullName evidence="11">G-protein coupled receptors family 1 profile domain-containing protein</fullName>
    </recommendedName>
</protein>
<evidence type="ECO:0000256" key="2">
    <source>
        <dbReference type="ARBA" id="ARBA00022475"/>
    </source>
</evidence>
<dbReference type="InterPro" id="IPR017452">
    <property type="entry name" value="GPCR_Rhodpsn_7TM"/>
</dbReference>
<organism evidence="12 13">
    <name type="scientific">Anas zonorhyncha</name>
    <name type="common">Eastern spot-billed duck</name>
    <dbReference type="NCBI Taxonomy" id="75864"/>
    <lineage>
        <taxon>Eukaryota</taxon>
        <taxon>Metazoa</taxon>
        <taxon>Chordata</taxon>
        <taxon>Craniata</taxon>
        <taxon>Vertebrata</taxon>
        <taxon>Euteleostomi</taxon>
        <taxon>Archelosauria</taxon>
        <taxon>Archosauria</taxon>
        <taxon>Dinosauria</taxon>
        <taxon>Saurischia</taxon>
        <taxon>Theropoda</taxon>
        <taxon>Coelurosauria</taxon>
        <taxon>Aves</taxon>
        <taxon>Neognathae</taxon>
        <taxon>Galloanserae</taxon>
        <taxon>Anseriformes</taxon>
        <taxon>Anatidae</taxon>
        <taxon>Anatinae</taxon>
        <taxon>Anas</taxon>
    </lineage>
</organism>
<feature type="transmembrane region" description="Helical" evidence="10">
    <location>
        <begin position="50"/>
        <end position="74"/>
    </location>
</feature>
<feature type="domain" description="G-protein coupled receptors family 1 profile" evidence="11">
    <location>
        <begin position="66"/>
        <end position="321"/>
    </location>
</feature>
<reference evidence="12" key="1">
    <citation type="submission" date="2025-08" db="UniProtKB">
        <authorList>
            <consortium name="Ensembl"/>
        </authorList>
    </citation>
    <scope>IDENTIFICATION</scope>
</reference>
<dbReference type="PRINTS" id="PR00237">
    <property type="entry name" value="GPCRRHODOPSN"/>
</dbReference>
<evidence type="ECO:0000259" key="11">
    <source>
        <dbReference type="PROSITE" id="PS50262"/>
    </source>
</evidence>
<reference evidence="12" key="2">
    <citation type="submission" date="2025-09" db="UniProtKB">
        <authorList>
            <consortium name="Ensembl"/>
        </authorList>
    </citation>
    <scope>IDENTIFICATION</scope>
</reference>
<comment type="similarity">
    <text evidence="9">Belongs to the G-protein coupled receptor 1 family.</text>
</comment>
<dbReference type="PANTHER" id="PTHR24231">
    <property type="entry name" value="PURINOCEPTOR-RELATED G-PROTEIN COUPLED RECEPTOR"/>
    <property type="match status" value="1"/>
</dbReference>
<evidence type="ECO:0000256" key="5">
    <source>
        <dbReference type="ARBA" id="ARBA00023040"/>
    </source>
</evidence>
<evidence type="ECO:0000256" key="7">
    <source>
        <dbReference type="ARBA" id="ARBA00023170"/>
    </source>
</evidence>
<dbReference type="SUPFAM" id="SSF81321">
    <property type="entry name" value="Family A G protein-coupled receptor-like"/>
    <property type="match status" value="1"/>
</dbReference>
<comment type="subcellular location">
    <subcellularLocation>
        <location evidence="1">Cell membrane</location>
        <topology evidence="1">Multi-pass membrane protein</topology>
    </subcellularLocation>
</comment>
<evidence type="ECO:0000313" key="13">
    <source>
        <dbReference type="Proteomes" id="UP000694549"/>
    </source>
</evidence>
<evidence type="ECO:0000256" key="1">
    <source>
        <dbReference type="ARBA" id="ARBA00004651"/>
    </source>
</evidence>
<dbReference type="Ensembl" id="ENSAZOT00000015627.1">
    <property type="protein sequence ID" value="ENSAZOP00000014551.1"/>
    <property type="gene ID" value="ENSAZOG00000009392.1"/>
</dbReference>
<proteinExistence type="inferred from homology"/>
<evidence type="ECO:0000256" key="8">
    <source>
        <dbReference type="ARBA" id="ARBA00023224"/>
    </source>
</evidence>
<dbReference type="Pfam" id="PF00001">
    <property type="entry name" value="7tm_1"/>
    <property type="match status" value="1"/>
</dbReference>
<dbReference type="GO" id="GO:0004930">
    <property type="term" value="F:G protein-coupled receptor activity"/>
    <property type="evidence" value="ECO:0007669"/>
    <property type="project" value="UniProtKB-KW"/>
</dbReference>
<keyword evidence="8 9" id="KW-0807">Transducer</keyword>
<feature type="transmembrane region" description="Helical" evidence="10">
    <location>
        <begin position="86"/>
        <end position="106"/>
    </location>
</feature>
<dbReference type="CDD" id="cd15922">
    <property type="entry name" value="7tmA_P2Y-like"/>
    <property type="match status" value="1"/>
</dbReference>
<name>A0A8B9UYF0_9AVES</name>
<feature type="transmembrane region" description="Helical" evidence="10">
    <location>
        <begin position="212"/>
        <end position="241"/>
    </location>
</feature>
<sequence>MCKKMSSGRFTAFSLPPQPLQDSTEVSEELLASLAFMNTSSDCLPQELHAAIPALGTLLLLGCILLNGVSFWVFCFHIKQWDSGMILQFNLVLADITIIPVAPLRISYLSLGSRWPFGQFLCQLEVFLHSTHMYGSIYFLTLICIHRYFVVVRYKSKSLWKKRTFLRKLCLFVWIVLFIQGLPFFFVLKTSFIDGSERCLNIHQSELSSVYIVYNMVVVVFSFLLPFAVSLTCGALLGAAIARAAKRSSRGKKMKNRSLQMITVSLVIFAICFGPLHICRTIGVVVKYYNISCQLLHQVEVAYYISWVFTMANTCLDPLIYVFANDKFKKSFADSFRKRWGTNRVWQGTGSPLREGAEELDPELLPPFFCPRSLELPTAVQPGNTAGPGGFSVFPQ</sequence>